<dbReference type="InParanoid" id="A0A420WJ75"/>
<sequence>MSNKDDKGDKKNHDTARRIWLAGIGAYGRALTEAKGAVDDITGKSSEVFEDLVQKGEMLEKVVEYKGKEMLNKSGIKDFDINDRIKSMRERLSGGVVGKGNRVAELESEVEALKAKLEALQKTQTAKPAVKKAAPNKKPVKKMTTEKTSPKPKAPPKPKA</sequence>
<feature type="region of interest" description="Disordered" evidence="1">
    <location>
        <begin position="121"/>
        <end position="160"/>
    </location>
</feature>
<gene>
    <name evidence="2" type="ORF">DES40_0293</name>
</gene>
<dbReference type="Pfam" id="PF05597">
    <property type="entry name" value="Phasin"/>
    <property type="match status" value="1"/>
</dbReference>
<dbReference type="InterPro" id="IPR008769">
    <property type="entry name" value="PhaF_PhaI"/>
</dbReference>
<keyword evidence="3" id="KW-1185">Reference proteome</keyword>
<reference evidence="2 3" key="1">
    <citation type="submission" date="2018-10" db="EMBL/GenBank/DDBJ databases">
        <title>Genomic Encyclopedia of Type Strains, Phase IV (KMG-IV): sequencing the most valuable type-strain genomes for metagenomic binning, comparative biology and taxonomic classification.</title>
        <authorList>
            <person name="Goeker M."/>
        </authorList>
    </citation>
    <scope>NUCLEOTIDE SEQUENCE [LARGE SCALE GENOMIC DNA]</scope>
    <source>
        <strain evidence="2 3">DSM 22008</strain>
    </source>
</reference>
<evidence type="ECO:0000313" key="3">
    <source>
        <dbReference type="Proteomes" id="UP000282211"/>
    </source>
</evidence>
<dbReference type="RefSeq" id="WP_121098799.1">
    <property type="nucleotide sequence ID" value="NZ_RBII01000001.1"/>
</dbReference>
<dbReference type="EMBL" id="RBII01000001">
    <property type="protein sequence ID" value="RKQ70986.1"/>
    <property type="molecule type" value="Genomic_DNA"/>
</dbReference>
<comment type="caution">
    <text evidence="2">The sequence shown here is derived from an EMBL/GenBank/DDBJ whole genome shotgun (WGS) entry which is preliminary data.</text>
</comment>
<name>A0A420WJ75_9PROT</name>
<protein>
    <submittedName>
        <fullName evidence="2">Poly(Hydroxyalkanoate) granule associated protein phasin</fullName>
    </submittedName>
</protein>
<evidence type="ECO:0000256" key="1">
    <source>
        <dbReference type="SAM" id="MobiDB-lite"/>
    </source>
</evidence>
<dbReference type="Proteomes" id="UP000282211">
    <property type="component" value="Unassembled WGS sequence"/>
</dbReference>
<organism evidence="2 3">
    <name type="scientific">Litorimonas taeanensis</name>
    <dbReference type="NCBI Taxonomy" id="568099"/>
    <lineage>
        <taxon>Bacteria</taxon>
        <taxon>Pseudomonadati</taxon>
        <taxon>Pseudomonadota</taxon>
        <taxon>Alphaproteobacteria</taxon>
        <taxon>Maricaulales</taxon>
        <taxon>Robiginitomaculaceae</taxon>
    </lineage>
</organism>
<dbReference type="AlphaFoldDB" id="A0A420WJ75"/>
<proteinExistence type="predicted"/>
<evidence type="ECO:0000313" key="2">
    <source>
        <dbReference type="EMBL" id="RKQ70986.1"/>
    </source>
</evidence>
<dbReference type="OrthoDB" id="9807941at2"/>
<accession>A0A420WJ75</accession>